<proteinExistence type="predicted"/>
<dbReference type="EMBL" id="KQ423850">
    <property type="protein sequence ID" value="KOF72062.1"/>
    <property type="molecule type" value="Genomic_DNA"/>
</dbReference>
<accession>A0A0L8G4U1</accession>
<reference evidence="1" key="1">
    <citation type="submission" date="2015-07" db="EMBL/GenBank/DDBJ databases">
        <title>MeaNS - Measles Nucleotide Surveillance Program.</title>
        <authorList>
            <person name="Tran T."/>
            <person name="Druce J."/>
        </authorList>
    </citation>
    <scope>NUCLEOTIDE SEQUENCE</scope>
    <source>
        <strain evidence="1">UCB-OBI-ISO-001</strain>
        <tissue evidence="1">Gonad</tissue>
    </source>
</reference>
<protein>
    <submittedName>
        <fullName evidence="1">Uncharacterized protein</fullName>
    </submittedName>
</protein>
<sequence>MYMIYCVCVNNFDVKEKYLTNFKMQYNNLMTSIKFNFFQKKNKLFLYLLWSGWSNDFKRSYNIIFCLTVIF</sequence>
<name>A0A0L8G4U1_OCTBM</name>
<organism evidence="1">
    <name type="scientific">Octopus bimaculoides</name>
    <name type="common">California two-spotted octopus</name>
    <dbReference type="NCBI Taxonomy" id="37653"/>
    <lineage>
        <taxon>Eukaryota</taxon>
        <taxon>Metazoa</taxon>
        <taxon>Spiralia</taxon>
        <taxon>Lophotrochozoa</taxon>
        <taxon>Mollusca</taxon>
        <taxon>Cephalopoda</taxon>
        <taxon>Coleoidea</taxon>
        <taxon>Octopodiformes</taxon>
        <taxon>Octopoda</taxon>
        <taxon>Incirrata</taxon>
        <taxon>Octopodidae</taxon>
        <taxon>Octopus</taxon>
    </lineage>
</organism>
<evidence type="ECO:0000313" key="1">
    <source>
        <dbReference type="EMBL" id="KOF72062.1"/>
    </source>
</evidence>
<dbReference type="AlphaFoldDB" id="A0A0L8G4U1"/>
<gene>
    <name evidence="1" type="ORF">OCBIM_22000078mg</name>
</gene>